<dbReference type="GO" id="GO:0036038">
    <property type="term" value="C:MKS complex"/>
    <property type="evidence" value="ECO:0007669"/>
    <property type="project" value="InterPro"/>
</dbReference>
<gene>
    <name evidence="1" type="ORF">HJG59_018457</name>
</gene>
<keyword evidence="1" id="KW-0472">Membrane</keyword>
<evidence type="ECO:0000313" key="2">
    <source>
        <dbReference type="Proteomes" id="UP000550707"/>
    </source>
</evidence>
<evidence type="ECO:0000313" key="1">
    <source>
        <dbReference type="EMBL" id="KAF6426944.1"/>
    </source>
</evidence>
<dbReference type="InterPro" id="IPR009030">
    <property type="entry name" value="Growth_fac_rcpt_cys_sf"/>
</dbReference>
<comment type="caution">
    <text evidence="1">The sequence shown here is derived from an EMBL/GenBank/DDBJ whole genome shotgun (WGS) entry which is preliminary data.</text>
</comment>
<accession>A0A7J8DUQ5</accession>
<name>A0A7J8DUQ5_MOLMO</name>
<keyword evidence="1" id="KW-0812">Transmembrane</keyword>
<proteinExistence type="predicted"/>
<dbReference type="InterPro" id="IPR019170">
    <property type="entry name" value="Meckelin"/>
</dbReference>
<protein>
    <submittedName>
        <fullName evidence="1">Transmembrane protein 67</fullName>
    </submittedName>
</protein>
<dbReference type="EMBL" id="JACASF010000016">
    <property type="protein sequence ID" value="KAF6426944.1"/>
    <property type="molecule type" value="Genomic_DNA"/>
</dbReference>
<organism evidence="1 2">
    <name type="scientific">Molossus molossus</name>
    <name type="common">Pallas' mastiff bat</name>
    <name type="synonym">Vespertilio molossus</name>
    <dbReference type="NCBI Taxonomy" id="27622"/>
    <lineage>
        <taxon>Eukaryota</taxon>
        <taxon>Metazoa</taxon>
        <taxon>Chordata</taxon>
        <taxon>Craniata</taxon>
        <taxon>Vertebrata</taxon>
        <taxon>Euteleostomi</taxon>
        <taxon>Mammalia</taxon>
        <taxon>Eutheria</taxon>
        <taxon>Laurasiatheria</taxon>
        <taxon>Chiroptera</taxon>
        <taxon>Yangochiroptera</taxon>
        <taxon>Molossidae</taxon>
        <taxon>Molossus</taxon>
    </lineage>
</organism>
<reference evidence="1 2" key="1">
    <citation type="journal article" date="2020" name="Nature">
        <title>Six reference-quality genomes reveal evolution of bat adaptations.</title>
        <authorList>
            <person name="Jebb D."/>
            <person name="Huang Z."/>
            <person name="Pippel M."/>
            <person name="Hughes G.M."/>
            <person name="Lavrichenko K."/>
            <person name="Devanna P."/>
            <person name="Winkler S."/>
            <person name="Jermiin L.S."/>
            <person name="Skirmuntt E.C."/>
            <person name="Katzourakis A."/>
            <person name="Burkitt-Gray L."/>
            <person name="Ray D.A."/>
            <person name="Sullivan K.A.M."/>
            <person name="Roscito J.G."/>
            <person name="Kirilenko B.M."/>
            <person name="Davalos L.M."/>
            <person name="Corthals A.P."/>
            <person name="Power M.L."/>
            <person name="Jones G."/>
            <person name="Ransome R.D."/>
            <person name="Dechmann D.K.N."/>
            <person name="Locatelli A.G."/>
            <person name="Puechmaille S.J."/>
            <person name="Fedrigo O."/>
            <person name="Jarvis E.D."/>
            <person name="Hiller M."/>
            <person name="Vernes S.C."/>
            <person name="Myers E.W."/>
            <person name="Teeling E.C."/>
        </authorList>
    </citation>
    <scope>NUCLEOTIDE SEQUENCE [LARGE SCALE GENOMIC DNA]</scope>
    <source>
        <strain evidence="1">MMolMol1</strain>
        <tissue evidence="1">Muscle</tissue>
    </source>
</reference>
<keyword evidence="2" id="KW-1185">Reference proteome</keyword>
<dbReference type="Proteomes" id="UP000550707">
    <property type="component" value="Unassembled WGS sequence"/>
</dbReference>
<dbReference type="SUPFAM" id="SSF57184">
    <property type="entry name" value="Growth factor receptor domain"/>
    <property type="match status" value="1"/>
</dbReference>
<dbReference type="PANTHER" id="PTHR21274:SF2">
    <property type="entry name" value="MECKELIN"/>
    <property type="match status" value="1"/>
</dbReference>
<dbReference type="AlphaFoldDB" id="A0A7J8DUQ5"/>
<dbReference type="GO" id="GO:0060271">
    <property type="term" value="P:cilium assembly"/>
    <property type="evidence" value="ECO:0007669"/>
    <property type="project" value="InterPro"/>
</dbReference>
<dbReference type="PANTHER" id="PTHR21274">
    <property type="entry name" value="MECKELIN"/>
    <property type="match status" value="1"/>
</dbReference>
<sequence length="170" mass="18220">MVMEGCGARVAMAVWSTSKITAVTVFLQLVLPRVSQAQTFSFPFRKPETCGHNQYFDISALSCVPCGANQRQDAQGTSCVCLPGFQMISNNGGADIICKKCPEDRKGVTKDGWNCTSCPGSLTAEGKCHCPTGHILVERNVDGTLLSQATCKLCDGKEYTFTVANALGNR</sequence>